<comment type="subcellular location">
    <subcellularLocation>
        <location evidence="1">Membrane</location>
    </subcellularLocation>
</comment>
<dbReference type="EC" id="3.4.16.4" evidence="5"/>
<feature type="domain" description="Beta-lactamase-related" evidence="4">
    <location>
        <begin position="62"/>
        <end position="393"/>
    </location>
</feature>
<keyword evidence="5" id="KW-0645">Protease</keyword>
<dbReference type="GO" id="GO:0009002">
    <property type="term" value="F:serine-type D-Ala-D-Ala carboxypeptidase activity"/>
    <property type="evidence" value="ECO:0007669"/>
    <property type="project" value="UniProtKB-EC"/>
</dbReference>
<sequence>MTVSPQFCIPYFMSLFRNASLPEFFMKSIPVILRSVVIVLLLSAPSICLRSDADDSSREMAAKLAEISRKHDLPAMVAAVVNSEGLVTSACSGNRKRGTADEVELSDRFPIGSNTKSMTATLAAVLVESGKINWNTTVGNVWPKASDKDIHPKLAAVTLDELLSHQSGLPANISDVSAQAWASFFDEKQSPALERRRMLKLVLSNPPSHARGKFVYSNLGYAVASAMLETSAGESFESLMRKHVFGPLEMQSADFRSMESAKQLQPPLLWGHQADGGKPLDPRNAGSENPTVYAAAGTIHVSIEDYAKYAAWQLAGKPAPVLRSKDVFDHLHKPQADYTTAGAKYGSGWIMMNTGLGPAFNHAGSNTNTFALIWLFPESDFGVIVCTNSGQEQAFAACDEMVSHLMAQHAGSNNLQPQPALVAPALGEIGPERLVGRYQLAPNFVFDVTLRDGHVMVGITNQPTQEVFADSPTRWSYRGVDAKLEFHLRAKGPAYALTLHQNGAAQKAKRIRD</sequence>
<comment type="caution">
    <text evidence="5">The sequence shown here is derived from an EMBL/GenBank/DDBJ whole genome shotgun (WGS) entry which is preliminary data.</text>
</comment>
<feature type="region of interest" description="Disordered" evidence="3">
    <location>
        <begin position="269"/>
        <end position="288"/>
    </location>
</feature>
<keyword evidence="5" id="KW-0378">Hydrolase</keyword>
<dbReference type="InterPro" id="IPR012338">
    <property type="entry name" value="Beta-lactam/transpept-like"/>
</dbReference>
<dbReference type="Pfam" id="PF00144">
    <property type="entry name" value="Beta-lactamase"/>
    <property type="match status" value="1"/>
</dbReference>
<gene>
    <name evidence="5" type="ORF">Poly59_43770</name>
</gene>
<proteinExistence type="predicted"/>
<dbReference type="Proteomes" id="UP000317977">
    <property type="component" value="Unassembled WGS sequence"/>
</dbReference>
<evidence type="ECO:0000256" key="2">
    <source>
        <dbReference type="ARBA" id="ARBA00023136"/>
    </source>
</evidence>
<keyword evidence="6" id="KW-1185">Reference proteome</keyword>
<dbReference type="Gene3D" id="3.40.710.10">
    <property type="entry name" value="DD-peptidase/beta-lactamase superfamily"/>
    <property type="match status" value="1"/>
</dbReference>
<dbReference type="EMBL" id="SJPX01000004">
    <property type="protein sequence ID" value="TWU49752.1"/>
    <property type="molecule type" value="Genomic_DNA"/>
</dbReference>
<evidence type="ECO:0000256" key="1">
    <source>
        <dbReference type="ARBA" id="ARBA00004370"/>
    </source>
</evidence>
<name>A0A5C6EKT9_9BACT</name>
<dbReference type="InterPro" id="IPR050491">
    <property type="entry name" value="AmpC-like"/>
</dbReference>
<evidence type="ECO:0000313" key="5">
    <source>
        <dbReference type="EMBL" id="TWU49752.1"/>
    </source>
</evidence>
<evidence type="ECO:0000259" key="4">
    <source>
        <dbReference type="Pfam" id="PF00144"/>
    </source>
</evidence>
<keyword evidence="5" id="KW-0121">Carboxypeptidase</keyword>
<dbReference type="GO" id="GO:0016020">
    <property type="term" value="C:membrane"/>
    <property type="evidence" value="ECO:0007669"/>
    <property type="project" value="UniProtKB-SubCell"/>
</dbReference>
<keyword evidence="2" id="KW-0472">Membrane</keyword>
<organism evidence="5 6">
    <name type="scientific">Rubripirellula reticaptiva</name>
    <dbReference type="NCBI Taxonomy" id="2528013"/>
    <lineage>
        <taxon>Bacteria</taxon>
        <taxon>Pseudomonadati</taxon>
        <taxon>Planctomycetota</taxon>
        <taxon>Planctomycetia</taxon>
        <taxon>Pirellulales</taxon>
        <taxon>Pirellulaceae</taxon>
        <taxon>Rubripirellula</taxon>
    </lineage>
</organism>
<dbReference type="PANTHER" id="PTHR46825">
    <property type="entry name" value="D-ALANYL-D-ALANINE-CARBOXYPEPTIDASE/ENDOPEPTIDASE AMPH"/>
    <property type="match status" value="1"/>
</dbReference>
<protein>
    <submittedName>
        <fullName evidence="5">D-alanyl-D-alanine carboxypeptidase</fullName>
        <ecNumber evidence="5">3.4.16.4</ecNumber>
    </submittedName>
</protein>
<evidence type="ECO:0000313" key="6">
    <source>
        <dbReference type="Proteomes" id="UP000317977"/>
    </source>
</evidence>
<dbReference type="AlphaFoldDB" id="A0A5C6EKT9"/>
<evidence type="ECO:0000256" key="3">
    <source>
        <dbReference type="SAM" id="MobiDB-lite"/>
    </source>
</evidence>
<dbReference type="PANTHER" id="PTHR46825:SF11">
    <property type="entry name" value="PENICILLIN-BINDING PROTEIN 4"/>
    <property type="match status" value="1"/>
</dbReference>
<dbReference type="SUPFAM" id="SSF56601">
    <property type="entry name" value="beta-lactamase/transpeptidase-like"/>
    <property type="match status" value="1"/>
</dbReference>
<reference evidence="5 6" key="1">
    <citation type="submission" date="2019-02" db="EMBL/GenBank/DDBJ databases">
        <title>Deep-cultivation of Planctomycetes and their phenomic and genomic characterization uncovers novel biology.</title>
        <authorList>
            <person name="Wiegand S."/>
            <person name="Jogler M."/>
            <person name="Boedeker C."/>
            <person name="Pinto D."/>
            <person name="Vollmers J."/>
            <person name="Rivas-Marin E."/>
            <person name="Kohn T."/>
            <person name="Peeters S.H."/>
            <person name="Heuer A."/>
            <person name="Rast P."/>
            <person name="Oberbeckmann S."/>
            <person name="Bunk B."/>
            <person name="Jeske O."/>
            <person name="Meyerdierks A."/>
            <person name="Storesund J.E."/>
            <person name="Kallscheuer N."/>
            <person name="Luecker S."/>
            <person name="Lage O.M."/>
            <person name="Pohl T."/>
            <person name="Merkel B.J."/>
            <person name="Hornburger P."/>
            <person name="Mueller R.-W."/>
            <person name="Bruemmer F."/>
            <person name="Labrenz M."/>
            <person name="Spormann A.M."/>
            <person name="Op Den Camp H."/>
            <person name="Overmann J."/>
            <person name="Amann R."/>
            <person name="Jetten M.S.M."/>
            <person name="Mascher T."/>
            <person name="Medema M.H."/>
            <person name="Devos D.P."/>
            <person name="Kaster A.-K."/>
            <person name="Ovreas L."/>
            <person name="Rohde M."/>
            <person name="Galperin M.Y."/>
            <person name="Jogler C."/>
        </authorList>
    </citation>
    <scope>NUCLEOTIDE SEQUENCE [LARGE SCALE GENOMIC DNA]</scope>
    <source>
        <strain evidence="5 6">Poly59</strain>
    </source>
</reference>
<dbReference type="OrthoDB" id="9801061at2"/>
<dbReference type="InterPro" id="IPR001466">
    <property type="entry name" value="Beta-lactam-related"/>
</dbReference>
<accession>A0A5C6EKT9</accession>